<name>A0AA43QT29_9LECA</name>
<feature type="compositionally biased region" description="Polar residues" evidence="1">
    <location>
        <begin position="220"/>
        <end position="237"/>
    </location>
</feature>
<feature type="region of interest" description="Disordered" evidence="1">
    <location>
        <begin position="101"/>
        <end position="379"/>
    </location>
</feature>
<dbReference type="Proteomes" id="UP001161017">
    <property type="component" value="Unassembled WGS sequence"/>
</dbReference>
<keyword evidence="4" id="KW-1185">Reference proteome</keyword>
<gene>
    <name evidence="3" type="primary">RFG1</name>
    <name evidence="3" type="ORF">OHK93_003266</name>
</gene>
<organism evidence="3 4">
    <name type="scientific">Ramalina farinacea</name>
    <dbReference type="NCBI Taxonomy" id="258253"/>
    <lineage>
        <taxon>Eukaryota</taxon>
        <taxon>Fungi</taxon>
        <taxon>Dikarya</taxon>
        <taxon>Ascomycota</taxon>
        <taxon>Pezizomycotina</taxon>
        <taxon>Lecanoromycetes</taxon>
        <taxon>OSLEUM clade</taxon>
        <taxon>Lecanoromycetidae</taxon>
        <taxon>Lecanorales</taxon>
        <taxon>Lecanorineae</taxon>
        <taxon>Ramalinaceae</taxon>
        <taxon>Ramalina</taxon>
    </lineage>
</organism>
<evidence type="ECO:0000256" key="1">
    <source>
        <dbReference type="SAM" id="MobiDB-lite"/>
    </source>
</evidence>
<feature type="region of interest" description="Disordered" evidence="1">
    <location>
        <begin position="639"/>
        <end position="679"/>
    </location>
</feature>
<feature type="compositionally biased region" description="Basic and acidic residues" evidence="1">
    <location>
        <begin position="665"/>
        <end position="679"/>
    </location>
</feature>
<dbReference type="AlphaFoldDB" id="A0AA43QT29"/>
<feature type="compositionally biased region" description="Polar residues" evidence="1">
    <location>
        <begin position="195"/>
        <end position="208"/>
    </location>
</feature>
<feature type="signal peptide" evidence="2">
    <location>
        <begin position="1"/>
        <end position="18"/>
    </location>
</feature>
<proteinExistence type="predicted"/>
<evidence type="ECO:0000313" key="4">
    <source>
        <dbReference type="Proteomes" id="UP001161017"/>
    </source>
</evidence>
<feature type="chain" id="PRO_5041447839" evidence="2">
    <location>
        <begin position="19"/>
        <end position="727"/>
    </location>
</feature>
<dbReference type="EMBL" id="JAPUFD010000016">
    <property type="protein sequence ID" value="MDI1492055.1"/>
    <property type="molecule type" value="Genomic_DNA"/>
</dbReference>
<accession>A0AA43QT29</accession>
<feature type="region of interest" description="Disordered" evidence="1">
    <location>
        <begin position="520"/>
        <end position="578"/>
    </location>
</feature>
<sequence>MLTFFVAFLQSLGRNVLQNWSGPGGEPQDSNKEQRKLRITQQSPANDSVTASYKQNIALKGPALSNQGLTNRWAPGTDSSESAKIMPNERSKSAFLNNGQIQVSSQSQPGSRTSSTQLEQYSPSAEEPDDDPQSEPSGEIQIPHRIRKPAPATIDTWQGDSPSQICLCQPDPKEEKLRHQKQYPDYRYQPRRSGRSGSLQDNNSTSISETHRCPKCGGKSISSSNMMASGTSISAQGSPPHHGNRDSGNGMAPPTSTPSSGTPRFMRGPGSPGGREVQPLGYRFPRPQTASALPLASPRNPKRGVGISENSPTSPGAKRRRLTNVSFAQTRGPQGPQTPFAFPSSQQRRPSLPRPDFIALSSPGAMGPPSARPTTAGLHQRSESLKLAPLHTETGHRHTGSGGSDTQAKSLEAMIHSIPLPNKIRVLGRISAPLAITPVPTSPATFERRKGRGIIIAIDSTDQVALKQLTETLERSLKYDYDLKIFNTPQLPEGVKASFQSYLRLVDHFHTLSQEVTAHVAPSAHTEIPRDMSEDASPDEESSEAAGGREEESPVSPKSFPKDLNMSRTRGSEPMSPDFGDKKLPIALLPCWQLSHTDAFAVAVPITDSYSPMDHWQWHATLWRGSIGADATVAVRSWNAEDQSSPPGTANSGASSEGAANANRGQEKMRPGAGGIRDKGAGVELRLDDSRAVIVQGSEKGVSEGGLRRVGFEIGEWVRCWGEKDTA</sequence>
<reference evidence="3" key="1">
    <citation type="journal article" date="2023" name="Genome Biol. Evol.">
        <title>First Whole Genome Sequence and Flow Cytometry Genome Size Data for the Lichen-Forming Fungus Ramalina farinacea (Ascomycota).</title>
        <authorList>
            <person name="Llewellyn T."/>
            <person name="Mian S."/>
            <person name="Hill R."/>
            <person name="Leitch I.J."/>
            <person name="Gaya E."/>
        </authorList>
    </citation>
    <scope>NUCLEOTIDE SEQUENCE</scope>
    <source>
        <strain evidence="3">LIQ254RAFAR</strain>
    </source>
</reference>
<evidence type="ECO:0000256" key="2">
    <source>
        <dbReference type="SAM" id="SignalP"/>
    </source>
</evidence>
<feature type="compositionally biased region" description="Polar residues" evidence="1">
    <location>
        <begin position="39"/>
        <end position="55"/>
    </location>
</feature>
<evidence type="ECO:0000313" key="3">
    <source>
        <dbReference type="EMBL" id="MDI1492055.1"/>
    </source>
</evidence>
<keyword evidence="2" id="KW-0732">Signal</keyword>
<feature type="compositionally biased region" description="Low complexity" evidence="1">
    <location>
        <begin position="648"/>
        <end position="663"/>
    </location>
</feature>
<feature type="region of interest" description="Disordered" evidence="1">
    <location>
        <begin position="17"/>
        <end position="83"/>
    </location>
</feature>
<feature type="compositionally biased region" description="Polar residues" evidence="1">
    <location>
        <begin position="155"/>
        <end position="166"/>
    </location>
</feature>
<comment type="caution">
    <text evidence="3">The sequence shown here is derived from an EMBL/GenBank/DDBJ whole genome shotgun (WGS) entry which is preliminary data.</text>
</comment>
<feature type="compositionally biased region" description="Low complexity" evidence="1">
    <location>
        <begin position="104"/>
        <end position="117"/>
    </location>
</feature>
<feature type="compositionally biased region" description="Acidic residues" evidence="1">
    <location>
        <begin position="534"/>
        <end position="543"/>
    </location>
</feature>
<feature type="compositionally biased region" description="Polar residues" evidence="1">
    <location>
        <begin position="323"/>
        <end position="349"/>
    </location>
</feature>
<feature type="compositionally biased region" description="Low complexity" evidence="1">
    <location>
        <begin position="253"/>
        <end position="263"/>
    </location>
</feature>
<protein>
    <submittedName>
        <fullName evidence="3">Slightly ste11-like protein</fullName>
    </submittedName>
</protein>